<organism evidence="1 2">
    <name type="scientific">Ranatra chinensis</name>
    <dbReference type="NCBI Taxonomy" id="642074"/>
    <lineage>
        <taxon>Eukaryota</taxon>
        <taxon>Metazoa</taxon>
        <taxon>Ecdysozoa</taxon>
        <taxon>Arthropoda</taxon>
        <taxon>Hexapoda</taxon>
        <taxon>Insecta</taxon>
        <taxon>Pterygota</taxon>
        <taxon>Neoptera</taxon>
        <taxon>Paraneoptera</taxon>
        <taxon>Hemiptera</taxon>
        <taxon>Heteroptera</taxon>
        <taxon>Panheteroptera</taxon>
        <taxon>Nepomorpha</taxon>
        <taxon>Nepidae</taxon>
        <taxon>Ranatrinae</taxon>
        <taxon>Ranatra</taxon>
    </lineage>
</organism>
<dbReference type="Proteomes" id="UP001558652">
    <property type="component" value="Unassembled WGS sequence"/>
</dbReference>
<proteinExistence type="predicted"/>
<sequence length="123" mass="14069">MASKRRNTSHQNKKQEMTEIGIVIPISQLNRAMSRKISQESVGFIMEDQTLDQSATLLRATGRSSRSPTPNLVPKMRVRNYVDHMKKIRGPYNLNGRHKWPSTPRGTAFVLFWTLYDALNVIG</sequence>
<protein>
    <submittedName>
        <fullName evidence="1">Uncharacterized protein</fullName>
    </submittedName>
</protein>
<reference evidence="1 2" key="1">
    <citation type="submission" date="2024-07" db="EMBL/GenBank/DDBJ databases">
        <title>Chromosome-level genome assembly of the water stick insect Ranatra chinensis (Heteroptera: Nepidae).</title>
        <authorList>
            <person name="Liu X."/>
        </authorList>
    </citation>
    <scope>NUCLEOTIDE SEQUENCE [LARGE SCALE GENOMIC DNA]</scope>
    <source>
        <strain evidence="1">Cailab_2021Rc</strain>
        <tissue evidence="1">Muscle</tissue>
    </source>
</reference>
<evidence type="ECO:0000313" key="2">
    <source>
        <dbReference type="Proteomes" id="UP001558652"/>
    </source>
</evidence>
<keyword evidence="2" id="KW-1185">Reference proteome</keyword>
<accession>A0ABD0YL72</accession>
<comment type="caution">
    <text evidence="1">The sequence shown here is derived from an EMBL/GenBank/DDBJ whole genome shotgun (WGS) entry which is preliminary data.</text>
</comment>
<dbReference type="AlphaFoldDB" id="A0ABD0YL72"/>
<dbReference type="EMBL" id="JBFDAA010000017">
    <property type="protein sequence ID" value="KAL1116609.1"/>
    <property type="molecule type" value="Genomic_DNA"/>
</dbReference>
<name>A0ABD0YL72_9HEMI</name>
<evidence type="ECO:0000313" key="1">
    <source>
        <dbReference type="EMBL" id="KAL1116609.1"/>
    </source>
</evidence>
<gene>
    <name evidence="1" type="ORF">AAG570_005081</name>
</gene>